<evidence type="ECO:0000256" key="3">
    <source>
        <dbReference type="ARBA" id="ARBA00022516"/>
    </source>
</evidence>
<evidence type="ECO:0000256" key="10">
    <source>
        <dbReference type="ARBA" id="ARBA00023160"/>
    </source>
</evidence>
<evidence type="ECO:0000256" key="2">
    <source>
        <dbReference type="ARBA" id="ARBA00005189"/>
    </source>
</evidence>
<evidence type="ECO:0000256" key="14">
    <source>
        <dbReference type="ARBA" id="ARBA00041063"/>
    </source>
</evidence>
<dbReference type="Pfam" id="PF13561">
    <property type="entry name" value="adh_short_C2"/>
    <property type="match status" value="1"/>
</dbReference>
<keyword evidence="3" id="KW-0444">Lipid biosynthesis</keyword>
<evidence type="ECO:0000256" key="6">
    <source>
        <dbReference type="ARBA" id="ARBA00022857"/>
    </source>
</evidence>
<comment type="catalytic activity">
    <reaction evidence="17">
        <text>(2E)-hexenoyl-CoA + NADPH + H(+) = hexanoyl-CoA + NADP(+)</text>
        <dbReference type="Rhea" id="RHEA:44956"/>
        <dbReference type="ChEBI" id="CHEBI:15378"/>
        <dbReference type="ChEBI" id="CHEBI:57783"/>
        <dbReference type="ChEBI" id="CHEBI:58349"/>
        <dbReference type="ChEBI" id="CHEBI:62077"/>
        <dbReference type="ChEBI" id="CHEBI:62620"/>
    </reaction>
    <physiologicalReaction direction="left-to-right" evidence="17">
        <dbReference type="Rhea" id="RHEA:44957"/>
    </physiologicalReaction>
</comment>
<proteinExistence type="predicted"/>
<keyword evidence="7" id="KW-0560">Oxidoreductase</keyword>
<evidence type="ECO:0000256" key="4">
    <source>
        <dbReference type="ARBA" id="ARBA00022553"/>
    </source>
</evidence>
<comment type="catalytic activity">
    <reaction evidence="16">
        <text>(2E)-tetradecenoyl-CoA + NADPH + H(+) = tetradecanoyl-CoA + NADP(+)</text>
        <dbReference type="Rhea" id="RHEA:44968"/>
        <dbReference type="ChEBI" id="CHEBI:15378"/>
        <dbReference type="ChEBI" id="CHEBI:57385"/>
        <dbReference type="ChEBI" id="CHEBI:57783"/>
        <dbReference type="ChEBI" id="CHEBI:58349"/>
        <dbReference type="ChEBI" id="CHEBI:61405"/>
    </reaction>
    <physiologicalReaction direction="left-to-right" evidence="16">
        <dbReference type="Rhea" id="RHEA:44969"/>
    </physiologicalReaction>
</comment>
<comment type="pathway">
    <text evidence="2">Lipid metabolism.</text>
</comment>
<evidence type="ECO:0000313" key="22">
    <source>
        <dbReference type="Proteomes" id="UP000609879"/>
    </source>
</evidence>
<name>A0ABQ3Y347_9ACTN</name>
<evidence type="ECO:0000256" key="16">
    <source>
        <dbReference type="ARBA" id="ARBA00048686"/>
    </source>
</evidence>
<evidence type="ECO:0000256" key="9">
    <source>
        <dbReference type="ARBA" id="ARBA00023140"/>
    </source>
</evidence>
<comment type="catalytic activity">
    <reaction evidence="15">
        <text>(2E)-dodecenoyl-CoA + NADPH + H(+) = dodecanoyl-CoA + NADP(+)</text>
        <dbReference type="Rhea" id="RHEA:44964"/>
        <dbReference type="ChEBI" id="CHEBI:15378"/>
        <dbReference type="ChEBI" id="CHEBI:57330"/>
        <dbReference type="ChEBI" id="CHEBI:57375"/>
        <dbReference type="ChEBI" id="CHEBI:57783"/>
        <dbReference type="ChEBI" id="CHEBI:58349"/>
    </reaction>
    <physiologicalReaction direction="left-to-right" evidence="15">
        <dbReference type="Rhea" id="RHEA:44965"/>
    </physiologicalReaction>
</comment>
<evidence type="ECO:0000256" key="18">
    <source>
        <dbReference type="ARBA" id="ARBA00049251"/>
    </source>
</evidence>
<dbReference type="Gene3D" id="3.40.50.720">
    <property type="entry name" value="NAD(P)-binding Rossmann-like Domain"/>
    <property type="match status" value="1"/>
</dbReference>
<keyword evidence="9" id="KW-0576">Peroxisome</keyword>
<dbReference type="EC" id="1.3.1.38" evidence="13"/>
<evidence type="ECO:0000256" key="11">
    <source>
        <dbReference type="ARBA" id="ARBA00037124"/>
    </source>
</evidence>
<comment type="caution">
    <text evidence="21">The sequence shown here is derived from an EMBL/GenBank/DDBJ whole genome shotgun (WGS) entry which is preliminary data.</text>
</comment>
<dbReference type="PRINTS" id="PR01397">
    <property type="entry name" value="DHBDHDRGNASE"/>
</dbReference>
<keyword evidence="6" id="KW-0521">NADP</keyword>
<comment type="catalytic activity">
    <reaction evidence="19">
        <text>(2E)-decenoyl-CoA + NADPH + H(+) = decanoyl-CoA + NADP(+)</text>
        <dbReference type="Rhea" id="RHEA:44960"/>
        <dbReference type="ChEBI" id="CHEBI:15378"/>
        <dbReference type="ChEBI" id="CHEBI:57783"/>
        <dbReference type="ChEBI" id="CHEBI:58349"/>
        <dbReference type="ChEBI" id="CHEBI:61406"/>
        <dbReference type="ChEBI" id="CHEBI:61430"/>
    </reaction>
    <physiologicalReaction direction="left-to-right" evidence="19">
        <dbReference type="Rhea" id="RHEA:44961"/>
    </physiologicalReaction>
</comment>
<comment type="subcellular location">
    <subcellularLocation>
        <location evidence="1">Peroxisome</location>
    </subcellularLocation>
</comment>
<dbReference type="PANTHER" id="PTHR24317:SF7">
    <property type="entry name" value="PEROXISOMAL TRANS-2-ENOYL-COA REDUCTASE"/>
    <property type="match status" value="1"/>
</dbReference>
<sequence>MIATEMTAAEPERAQEIADRGIPLRRVGRGEEIASVVAFLLSDEASYITGAHLPVDGGFLT</sequence>
<evidence type="ECO:0000256" key="5">
    <source>
        <dbReference type="ARBA" id="ARBA00022832"/>
    </source>
</evidence>
<protein>
    <recommendedName>
        <fullName evidence="14">Peroxisomal trans-2-enoyl-CoA reductase</fullName>
        <ecNumber evidence="13">1.3.1.38</ecNumber>
    </recommendedName>
</protein>
<evidence type="ECO:0000256" key="20">
    <source>
        <dbReference type="ARBA" id="ARBA00049559"/>
    </source>
</evidence>
<comment type="catalytic activity">
    <reaction evidence="18">
        <text>a (2E)-enoyl-CoA + NADPH + H(+) = a 2,3-saturated acyl-CoA + NADP(+)</text>
        <dbReference type="Rhea" id="RHEA:33763"/>
        <dbReference type="ChEBI" id="CHEBI:15378"/>
        <dbReference type="ChEBI" id="CHEBI:57783"/>
        <dbReference type="ChEBI" id="CHEBI:58349"/>
        <dbReference type="ChEBI" id="CHEBI:58856"/>
        <dbReference type="ChEBI" id="CHEBI:65111"/>
        <dbReference type="EC" id="1.3.1.38"/>
    </reaction>
    <physiologicalReaction direction="left-to-right" evidence="18">
        <dbReference type="Rhea" id="RHEA:33764"/>
    </physiologicalReaction>
</comment>
<keyword evidence="8" id="KW-0443">Lipid metabolism</keyword>
<comment type="function">
    <text evidence="11">Participates in chain elongation of fatty acids. Catalyzes the reduction of trans-2-enoyl-CoAs of varying chain lengths from 6:1 to 16:1, having maximum activity with 10:1 CoA. Has no 2,4-dienoyl-CoA reductase activity.</text>
</comment>
<dbReference type="Proteomes" id="UP000609879">
    <property type="component" value="Unassembled WGS sequence"/>
</dbReference>
<evidence type="ECO:0000256" key="13">
    <source>
        <dbReference type="ARBA" id="ARBA00038849"/>
    </source>
</evidence>
<dbReference type="EMBL" id="BOMI01000059">
    <property type="protein sequence ID" value="GID74424.1"/>
    <property type="molecule type" value="Genomic_DNA"/>
</dbReference>
<keyword evidence="22" id="KW-1185">Reference proteome</keyword>
<evidence type="ECO:0000313" key="21">
    <source>
        <dbReference type="EMBL" id="GID74424.1"/>
    </source>
</evidence>
<organism evidence="21 22">
    <name type="scientific">Paractinoplanes deccanensis</name>
    <dbReference type="NCBI Taxonomy" id="113561"/>
    <lineage>
        <taxon>Bacteria</taxon>
        <taxon>Bacillati</taxon>
        <taxon>Actinomycetota</taxon>
        <taxon>Actinomycetes</taxon>
        <taxon>Micromonosporales</taxon>
        <taxon>Micromonosporaceae</taxon>
        <taxon>Paractinoplanes</taxon>
    </lineage>
</organism>
<accession>A0ABQ3Y347</accession>
<evidence type="ECO:0000256" key="15">
    <source>
        <dbReference type="ARBA" id="ARBA00047570"/>
    </source>
</evidence>
<dbReference type="SUPFAM" id="SSF51735">
    <property type="entry name" value="NAD(P)-binding Rossmann-fold domains"/>
    <property type="match status" value="1"/>
</dbReference>
<evidence type="ECO:0000256" key="8">
    <source>
        <dbReference type="ARBA" id="ARBA00023098"/>
    </source>
</evidence>
<keyword evidence="5" id="KW-0276">Fatty acid metabolism</keyword>
<evidence type="ECO:0000256" key="1">
    <source>
        <dbReference type="ARBA" id="ARBA00004275"/>
    </source>
</evidence>
<evidence type="ECO:0000256" key="12">
    <source>
        <dbReference type="ARBA" id="ARBA00038622"/>
    </source>
</evidence>
<comment type="catalytic activity">
    <reaction evidence="20">
        <text>(2E)-octenoyl-CoA + NADPH + H(+) = octanoyl-CoA + NADP(+)</text>
        <dbReference type="Rhea" id="RHEA:44952"/>
        <dbReference type="ChEBI" id="CHEBI:15378"/>
        <dbReference type="ChEBI" id="CHEBI:57386"/>
        <dbReference type="ChEBI" id="CHEBI:57783"/>
        <dbReference type="ChEBI" id="CHEBI:58349"/>
        <dbReference type="ChEBI" id="CHEBI:62242"/>
    </reaction>
    <physiologicalReaction direction="left-to-right" evidence="20">
        <dbReference type="Rhea" id="RHEA:44953"/>
    </physiologicalReaction>
</comment>
<dbReference type="InterPro" id="IPR002347">
    <property type="entry name" value="SDR_fam"/>
</dbReference>
<evidence type="ECO:0000256" key="19">
    <source>
        <dbReference type="ARBA" id="ARBA00049386"/>
    </source>
</evidence>
<evidence type="ECO:0000256" key="17">
    <source>
        <dbReference type="ARBA" id="ARBA00049108"/>
    </source>
</evidence>
<gene>
    <name evidence="21" type="ORF">Ade02nite_30650</name>
</gene>
<keyword evidence="4" id="KW-0597">Phosphoprotein</keyword>
<dbReference type="InterPro" id="IPR003560">
    <property type="entry name" value="DHB_DH"/>
</dbReference>
<keyword evidence="10" id="KW-0275">Fatty acid biosynthesis</keyword>
<evidence type="ECO:0000256" key="7">
    <source>
        <dbReference type="ARBA" id="ARBA00023002"/>
    </source>
</evidence>
<dbReference type="InterPro" id="IPR052388">
    <property type="entry name" value="Peroxisomal_t2-enoyl-CoA_red"/>
</dbReference>
<dbReference type="PANTHER" id="PTHR24317">
    <property type="entry name" value="PEROXISOMAL TRANS-2-ENOYL-COA REDUCTASE"/>
    <property type="match status" value="1"/>
</dbReference>
<dbReference type="InterPro" id="IPR036291">
    <property type="entry name" value="NAD(P)-bd_dom_sf"/>
</dbReference>
<reference evidence="21 22" key="1">
    <citation type="submission" date="2021-01" db="EMBL/GenBank/DDBJ databases">
        <title>Whole genome shotgun sequence of Actinoplanes deccanensis NBRC 13994.</title>
        <authorList>
            <person name="Komaki H."/>
            <person name="Tamura T."/>
        </authorList>
    </citation>
    <scope>NUCLEOTIDE SEQUENCE [LARGE SCALE GENOMIC DNA]</scope>
    <source>
        <strain evidence="21 22">NBRC 13994</strain>
    </source>
</reference>
<comment type="subunit">
    <text evidence="12">Interacts with PEX5, probably required to target it into peroxisomes.</text>
</comment>